<dbReference type="SUPFAM" id="SSF51735">
    <property type="entry name" value="NAD(P)-binding Rossmann-fold domains"/>
    <property type="match status" value="1"/>
</dbReference>
<sequence length="255" mass="27650">MVLSMVRWCGKVAVVTGASSGNGAAIAQRLVNEGLIVAGLARRSERVEELSKKLSGAKGKLYAVKADVTKEEDILKAFRWVCDNLGPVHILVNNAGVMPNTSLTEGPIETWKRIFDVNVIGLCVATKEAVRIMRANNIDGHIVHIASLTGHVVPHVAEMNVYPASKSAVVFLTETLRKELNEMGSKIKISSVSPGAIRTPLWEKGADSFNTDPNLMQQIPFLQSEDIADAVTYILSTPPHAQVHDIIIRPVGQKD</sequence>
<organism evidence="4 5">
    <name type="scientific">Asbolus verrucosus</name>
    <name type="common">Desert ironclad beetle</name>
    <dbReference type="NCBI Taxonomy" id="1661398"/>
    <lineage>
        <taxon>Eukaryota</taxon>
        <taxon>Metazoa</taxon>
        <taxon>Ecdysozoa</taxon>
        <taxon>Arthropoda</taxon>
        <taxon>Hexapoda</taxon>
        <taxon>Insecta</taxon>
        <taxon>Pterygota</taxon>
        <taxon>Neoptera</taxon>
        <taxon>Endopterygota</taxon>
        <taxon>Coleoptera</taxon>
        <taxon>Polyphaga</taxon>
        <taxon>Cucujiformia</taxon>
        <taxon>Tenebrionidae</taxon>
        <taxon>Pimeliinae</taxon>
        <taxon>Asbolus</taxon>
    </lineage>
</organism>
<dbReference type="AlphaFoldDB" id="A0A482W8N2"/>
<keyword evidence="2" id="KW-0560">Oxidoreductase</keyword>
<comment type="caution">
    <text evidence="4">The sequence shown here is derived from an EMBL/GenBank/DDBJ whole genome shotgun (WGS) entry which is preliminary data.</text>
</comment>
<name>A0A482W8N2_ASBVE</name>
<comment type="similarity">
    <text evidence="1 3">Belongs to the short-chain dehydrogenases/reductases (SDR) family.</text>
</comment>
<dbReference type="InterPro" id="IPR002347">
    <property type="entry name" value="SDR_fam"/>
</dbReference>
<dbReference type="PRINTS" id="PR00080">
    <property type="entry name" value="SDRFAMILY"/>
</dbReference>
<accession>A0A482W8N2</accession>
<dbReference type="OrthoDB" id="1933717at2759"/>
<dbReference type="Pfam" id="PF00106">
    <property type="entry name" value="adh_short"/>
    <property type="match status" value="1"/>
</dbReference>
<evidence type="ECO:0000256" key="2">
    <source>
        <dbReference type="ARBA" id="ARBA00023002"/>
    </source>
</evidence>
<dbReference type="STRING" id="1661398.A0A482W8N2"/>
<evidence type="ECO:0000256" key="1">
    <source>
        <dbReference type="ARBA" id="ARBA00006484"/>
    </source>
</evidence>
<evidence type="ECO:0000313" key="5">
    <source>
        <dbReference type="Proteomes" id="UP000292052"/>
    </source>
</evidence>
<dbReference type="GO" id="GO:0016616">
    <property type="term" value="F:oxidoreductase activity, acting on the CH-OH group of donors, NAD or NADP as acceptor"/>
    <property type="evidence" value="ECO:0007669"/>
    <property type="project" value="UniProtKB-ARBA"/>
</dbReference>
<protein>
    <submittedName>
        <fullName evidence="4">Adh short, KR, Epimerase, and/or NAD binding 10 domain containing protein</fullName>
    </submittedName>
</protein>
<dbReference type="InterPro" id="IPR036291">
    <property type="entry name" value="NAD(P)-bd_dom_sf"/>
</dbReference>
<gene>
    <name evidence="4" type="ORF">BDFB_006997</name>
</gene>
<keyword evidence="5" id="KW-1185">Reference proteome</keyword>
<reference evidence="4 5" key="1">
    <citation type="submission" date="2017-03" db="EMBL/GenBank/DDBJ databases">
        <title>Genome of the blue death feigning beetle - Asbolus verrucosus.</title>
        <authorList>
            <person name="Rider S.D."/>
        </authorList>
    </citation>
    <scope>NUCLEOTIDE SEQUENCE [LARGE SCALE GENOMIC DNA]</scope>
    <source>
        <strain evidence="4">Butters</strain>
        <tissue evidence="4">Head and leg muscle</tissue>
    </source>
</reference>
<dbReference type="EMBL" id="QDEB01016128">
    <property type="protein sequence ID" value="RZC41541.1"/>
    <property type="molecule type" value="Genomic_DNA"/>
</dbReference>
<proteinExistence type="inferred from homology"/>
<dbReference type="FunFam" id="3.40.50.720:FF:000047">
    <property type="entry name" value="NADP-dependent L-serine/L-allo-threonine dehydrogenase"/>
    <property type="match status" value="1"/>
</dbReference>
<dbReference type="Gene3D" id="3.40.50.720">
    <property type="entry name" value="NAD(P)-binding Rossmann-like Domain"/>
    <property type="match status" value="1"/>
</dbReference>
<dbReference type="PANTHER" id="PTHR43115">
    <property type="entry name" value="DEHYDROGENASE/REDUCTASE SDR FAMILY MEMBER 11"/>
    <property type="match status" value="1"/>
</dbReference>
<evidence type="ECO:0000313" key="4">
    <source>
        <dbReference type="EMBL" id="RZC41541.1"/>
    </source>
</evidence>
<dbReference type="PANTHER" id="PTHR43115:SF4">
    <property type="entry name" value="DEHYDROGENASE_REDUCTASE SDR FAMILY MEMBER 11"/>
    <property type="match status" value="1"/>
</dbReference>
<dbReference type="PRINTS" id="PR00081">
    <property type="entry name" value="GDHRDH"/>
</dbReference>
<dbReference type="Proteomes" id="UP000292052">
    <property type="component" value="Unassembled WGS sequence"/>
</dbReference>
<evidence type="ECO:0000256" key="3">
    <source>
        <dbReference type="RuleBase" id="RU000363"/>
    </source>
</evidence>